<accession>E5B1G3</accession>
<sequence length="36" mass="4256">MMMRKKSTSLPSVYIFNSSRGYIINIKFDIAMERKV</sequence>
<organism evidence="1">
    <name type="scientific">Erwinia amylovora ATCC BAA-2158</name>
    <dbReference type="NCBI Taxonomy" id="889211"/>
    <lineage>
        <taxon>Bacteria</taxon>
        <taxon>Pseudomonadati</taxon>
        <taxon>Pseudomonadota</taxon>
        <taxon>Gammaproteobacteria</taxon>
        <taxon>Enterobacterales</taxon>
        <taxon>Erwiniaceae</taxon>
        <taxon>Erwinia</taxon>
    </lineage>
</organism>
<reference evidence="1" key="1">
    <citation type="journal article" date="2011" name="J. Bacteriol.">
        <title>Genome Sequence of an Erwinia amylovora Strain with Pathogenicity Restricted to Rubus Plants.</title>
        <authorList>
            <person name="Powney R."/>
            <person name="Smits T.H."/>
            <person name="Sawbridge T."/>
            <person name="Frey B."/>
            <person name="Blom J."/>
            <person name="Frey J.E."/>
            <person name="Plummer K.M."/>
            <person name="Beer S.V."/>
            <person name="Luck J."/>
            <person name="Duffy B."/>
            <person name="Rodoni B."/>
        </authorList>
    </citation>
    <scope>NUCLEOTIDE SEQUENCE</scope>
    <source>
        <strain evidence="1">ATCC BAA-2158</strain>
    </source>
</reference>
<evidence type="ECO:0000313" key="1">
    <source>
        <dbReference type="EMBL" id="CBX79314.1"/>
    </source>
</evidence>
<gene>
    <name evidence="1" type="ORF">EAIL5_0494</name>
</gene>
<protein>
    <submittedName>
        <fullName evidence="1">Uncharacterized protein</fullName>
    </submittedName>
</protein>
<dbReference type="EMBL" id="FR719186">
    <property type="protein sequence ID" value="CBX79314.1"/>
    <property type="molecule type" value="Genomic_DNA"/>
</dbReference>
<name>E5B1G3_ERWAM</name>
<proteinExistence type="predicted"/>
<dbReference type="AlphaFoldDB" id="E5B1G3"/>